<keyword evidence="2" id="KW-1185">Reference proteome</keyword>
<dbReference type="Proteomes" id="UP000032180">
    <property type="component" value="Chromosome 1"/>
</dbReference>
<reference evidence="1 2" key="1">
    <citation type="submission" date="2012-08" db="EMBL/GenBank/DDBJ databases">
        <title>Oryza genome evolution.</title>
        <authorList>
            <person name="Wing R.A."/>
        </authorList>
    </citation>
    <scope>NUCLEOTIDE SEQUENCE</scope>
</reference>
<proteinExistence type="predicted"/>
<protein>
    <submittedName>
        <fullName evidence="1">Uncharacterized protein</fullName>
    </submittedName>
</protein>
<organism evidence="1 2">
    <name type="scientific">Leersia perrieri</name>
    <dbReference type="NCBI Taxonomy" id="77586"/>
    <lineage>
        <taxon>Eukaryota</taxon>
        <taxon>Viridiplantae</taxon>
        <taxon>Streptophyta</taxon>
        <taxon>Embryophyta</taxon>
        <taxon>Tracheophyta</taxon>
        <taxon>Spermatophyta</taxon>
        <taxon>Magnoliopsida</taxon>
        <taxon>Liliopsida</taxon>
        <taxon>Poales</taxon>
        <taxon>Poaceae</taxon>
        <taxon>BOP clade</taxon>
        <taxon>Oryzoideae</taxon>
        <taxon>Oryzeae</taxon>
        <taxon>Oryzinae</taxon>
        <taxon>Leersia</taxon>
    </lineage>
</organism>
<reference evidence="1" key="3">
    <citation type="submission" date="2015-04" db="UniProtKB">
        <authorList>
            <consortium name="EnsemblPlants"/>
        </authorList>
    </citation>
    <scope>IDENTIFICATION</scope>
</reference>
<dbReference type="HOGENOM" id="CLU_1279375_0_0_1"/>
<dbReference type="EnsemblPlants" id="LPERR01G19800.1">
    <property type="protein sequence ID" value="LPERR01G19800.1"/>
    <property type="gene ID" value="LPERR01G19800"/>
</dbReference>
<accession>A0A0D9V309</accession>
<dbReference type="STRING" id="77586.A0A0D9V309"/>
<dbReference type="AlphaFoldDB" id="A0A0D9V309"/>
<evidence type="ECO:0000313" key="2">
    <source>
        <dbReference type="Proteomes" id="UP000032180"/>
    </source>
</evidence>
<sequence length="192" mass="21271">MTSEDKLDMLLRRVEEFERRWVEAERRLRADLLSLKAAVESGMPEVQKGVEDLQILVGDEQPKVTSTMCSTKCSSLDVEPNLAKDVVGTCATTTTTSVELVVTENTMGAEYIDHPDQPKGMLTKCLTNCSNPDVDFNLTVAAVDMGVTTSMAPMEMVRGVMTQSARTMSIPLTIPRWRTPSVRQMASPSIWR</sequence>
<name>A0A0D9V309_9ORYZ</name>
<reference evidence="2" key="2">
    <citation type="submission" date="2013-12" db="EMBL/GenBank/DDBJ databases">
        <authorList>
            <person name="Yu Y."/>
            <person name="Lee S."/>
            <person name="de Baynast K."/>
            <person name="Wissotski M."/>
            <person name="Liu L."/>
            <person name="Talag J."/>
            <person name="Goicoechea J."/>
            <person name="Angelova A."/>
            <person name="Jetty R."/>
            <person name="Kudrna D."/>
            <person name="Golser W."/>
            <person name="Rivera L."/>
            <person name="Zhang J."/>
            <person name="Wing R."/>
        </authorList>
    </citation>
    <scope>NUCLEOTIDE SEQUENCE</scope>
</reference>
<evidence type="ECO:0000313" key="1">
    <source>
        <dbReference type="EnsemblPlants" id="LPERR01G19800.1"/>
    </source>
</evidence>
<dbReference type="Gramene" id="LPERR01G19800.1">
    <property type="protein sequence ID" value="LPERR01G19800.1"/>
    <property type="gene ID" value="LPERR01G19800"/>
</dbReference>